<dbReference type="GO" id="GO:0000155">
    <property type="term" value="F:phosphorelay sensor kinase activity"/>
    <property type="evidence" value="ECO:0007669"/>
    <property type="project" value="InterPro"/>
</dbReference>
<dbReference type="Pfam" id="PF00512">
    <property type="entry name" value="HisKA"/>
    <property type="match status" value="1"/>
</dbReference>
<dbReference type="RefSeq" id="WP_317835304.1">
    <property type="nucleotide sequence ID" value="NZ_CP136920.1"/>
</dbReference>
<sequence length="514" mass="56410">MEKILFAIFGILLLGIGGWLLWRLLGSSKTKESEVEKFEPLGDTPVAAPVGGLLGDVASGPSEEVTVFGETPISSASTGETAPQSPQSESAYESAEPVSEEVATSASMPAAVAPPPSVKAAPEKKLTQSDDILFATLSHELRTPLNGILGMIQLMRSELQDERMGVVEAGARHMLSLLENLVNLKKVQEGKLEEYREWVSPKEIAEELRKNLRFRAESRGLDLVVDHDENPNARVRADRAQLVSIFENLILASLEKSEVISRDENEQLSLKWRVSGEEMSLEIKNPLELYTKERLEKTENIFSDRTGDAQPRILIETLLWAVANGLIERSNGSLNFIEVPSGGVVTKAAFTFEQMNVSSNLTRAPMGNLSLRKDKDSLSGMNESLHILIAEDDPLNQRVLSYMLKKMGHRFTVSNNGQEAVEAVKADESIEMVLMDIDMPIVDGVGATQALRNGDAGPHGKTIPITAVTAFSSTTNQGQFRRSGMDFFIAKPISTETLRAVIWEVVSQRRQKVS</sequence>
<dbReference type="InterPro" id="IPR036890">
    <property type="entry name" value="HATPase_C_sf"/>
</dbReference>
<dbReference type="PANTHER" id="PTHR43047:SF68">
    <property type="entry name" value="HISTIDINE KINASE 5"/>
    <property type="match status" value="1"/>
</dbReference>
<evidence type="ECO:0000259" key="9">
    <source>
        <dbReference type="PROSITE" id="PS50110"/>
    </source>
</evidence>
<feature type="modified residue" description="4-aspartylphosphate" evidence="5">
    <location>
        <position position="436"/>
    </location>
</feature>
<dbReference type="SUPFAM" id="SSF47384">
    <property type="entry name" value="Homodimeric domain of signal transducing histidine kinase"/>
    <property type="match status" value="1"/>
</dbReference>
<dbReference type="PROSITE" id="PS50109">
    <property type="entry name" value="HIS_KIN"/>
    <property type="match status" value="1"/>
</dbReference>
<organism evidence="10 11">
    <name type="scientific">Rubellicoccus peritrichatus</name>
    <dbReference type="NCBI Taxonomy" id="3080537"/>
    <lineage>
        <taxon>Bacteria</taxon>
        <taxon>Pseudomonadati</taxon>
        <taxon>Verrucomicrobiota</taxon>
        <taxon>Opitutia</taxon>
        <taxon>Puniceicoccales</taxon>
        <taxon>Cerasicoccaceae</taxon>
        <taxon>Rubellicoccus</taxon>
    </lineage>
</organism>
<evidence type="ECO:0000256" key="5">
    <source>
        <dbReference type="PROSITE-ProRule" id="PRU00169"/>
    </source>
</evidence>
<dbReference type="SUPFAM" id="SSF52172">
    <property type="entry name" value="CheY-like"/>
    <property type="match status" value="1"/>
</dbReference>
<dbReference type="SUPFAM" id="SSF55874">
    <property type="entry name" value="ATPase domain of HSP90 chaperone/DNA topoisomerase II/histidine kinase"/>
    <property type="match status" value="1"/>
</dbReference>
<protein>
    <recommendedName>
        <fullName evidence="2">histidine kinase</fullName>
        <ecNumber evidence="2">2.7.13.3</ecNumber>
    </recommendedName>
</protein>
<keyword evidence="11" id="KW-1185">Reference proteome</keyword>
<dbReference type="Gene3D" id="3.30.565.10">
    <property type="entry name" value="Histidine kinase-like ATPase, C-terminal domain"/>
    <property type="match status" value="1"/>
</dbReference>
<dbReference type="InterPro" id="IPR011006">
    <property type="entry name" value="CheY-like_superfamily"/>
</dbReference>
<dbReference type="InterPro" id="IPR036097">
    <property type="entry name" value="HisK_dim/P_sf"/>
</dbReference>
<feature type="transmembrane region" description="Helical" evidence="7">
    <location>
        <begin position="6"/>
        <end position="25"/>
    </location>
</feature>
<dbReference type="PROSITE" id="PS50110">
    <property type="entry name" value="RESPONSE_REGULATORY"/>
    <property type="match status" value="1"/>
</dbReference>
<dbReference type="CDD" id="cd17546">
    <property type="entry name" value="REC_hyHK_CKI1_RcsC-like"/>
    <property type="match status" value="1"/>
</dbReference>
<evidence type="ECO:0000256" key="3">
    <source>
        <dbReference type="ARBA" id="ARBA00022679"/>
    </source>
</evidence>
<dbReference type="InterPro" id="IPR001789">
    <property type="entry name" value="Sig_transdc_resp-reg_receiver"/>
</dbReference>
<dbReference type="SMART" id="SM00388">
    <property type="entry name" value="HisKA"/>
    <property type="match status" value="1"/>
</dbReference>
<evidence type="ECO:0000256" key="7">
    <source>
        <dbReference type="SAM" id="Phobius"/>
    </source>
</evidence>
<name>A0AAQ3LCE2_9BACT</name>
<evidence type="ECO:0000256" key="4">
    <source>
        <dbReference type="ARBA" id="ARBA00022777"/>
    </source>
</evidence>
<keyword evidence="7" id="KW-1133">Transmembrane helix</keyword>
<dbReference type="Gene3D" id="3.40.50.2300">
    <property type="match status" value="1"/>
</dbReference>
<dbReference type="PANTHER" id="PTHR43047">
    <property type="entry name" value="TWO-COMPONENT HISTIDINE PROTEIN KINASE"/>
    <property type="match status" value="1"/>
</dbReference>
<dbReference type="SMART" id="SM00448">
    <property type="entry name" value="REC"/>
    <property type="match status" value="1"/>
</dbReference>
<keyword evidence="5" id="KW-0597">Phosphoprotein</keyword>
<evidence type="ECO:0000259" key="8">
    <source>
        <dbReference type="PROSITE" id="PS50109"/>
    </source>
</evidence>
<dbReference type="InterPro" id="IPR003661">
    <property type="entry name" value="HisK_dim/P_dom"/>
</dbReference>
<keyword evidence="7" id="KW-0812">Transmembrane</keyword>
<dbReference type="KEGG" id="puo:RZN69_06710"/>
<evidence type="ECO:0000313" key="10">
    <source>
        <dbReference type="EMBL" id="WOO42777.1"/>
    </source>
</evidence>
<feature type="region of interest" description="Disordered" evidence="6">
    <location>
        <begin position="71"/>
        <end position="124"/>
    </location>
</feature>
<feature type="compositionally biased region" description="Low complexity" evidence="6">
    <location>
        <begin position="102"/>
        <end position="111"/>
    </location>
</feature>
<dbReference type="CDD" id="cd00082">
    <property type="entry name" value="HisKA"/>
    <property type="match status" value="1"/>
</dbReference>
<keyword evidence="4" id="KW-0418">Kinase</keyword>
<dbReference type="EMBL" id="CP136920">
    <property type="protein sequence ID" value="WOO42777.1"/>
    <property type="molecule type" value="Genomic_DNA"/>
</dbReference>
<keyword evidence="7" id="KW-0472">Membrane</keyword>
<keyword evidence="3" id="KW-0808">Transferase</keyword>
<dbReference type="AlphaFoldDB" id="A0AAQ3LCE2"/>
<accession>A0AAQ3LCE2</accession>
<feature type="compositionally biased region" description="Polar residues" evidence="6">
    <location>
        <begin position="72"/>
        <end position="91"/>
    </location>
</feature>
<feature type="domain" description="Histidine kinase" evidence="8">
    <location>
        <begin position="136"/>
        <end position="354"/>
    </location>
</feature>
<evidence type="ECO:0000256" key="2">
    <source>
        <dbReference type="ARBA" id="ARBA00012438"/>
    </source>
</evidence>
<dbReference type="Pfam" id="PF00072">
    <property type="entry name" value="Response_reg"/>
    <property type="match status" value="1"/>
</dbReference>
<dbReference type="Gene3D" id="1.10.287.130">
    <property type="match status" value="1"/>
</dbReference>
<feature type="domain" description="Response regulatory" evidence="9">
    <location>
        <begin position="386"/>
        <end position="506"/>
    </location>
</feature>
<dbReference type="EC" id="2.7.13.3" evidence="2"/>
<evidence type="ECO:0000256" key="1">
    <source>
        <dbReference type="ARBA" id="ARBA00000085"/>
    </source>
</evidence>
<comment type="catalytic activity">
    <reaction evidence="1">
        <text>ATP + protein L-histidine = ADP + protein N-phospho-L-histidine.</text>
        <dbReference type="EC" id="2.7.13.3"/>
    </reaction>
</comment>
<evidence type="ECO:0000313" key="11">
    <source>
        <dbReference type="Proteomes" id="UP001304300"/>
    </source>
</evidence>
<proteinExistence type="predicted"/>
<evidence type="ECO:0000256" key="6">
    <source>
        <dbReference type="SAM" id="MobiDB-lite"/>
    </source>
</evidence>
<dbReference type="Proteomes" id="UP001304300">
    <property type="component" value="Chromosome"/>
</dbReference>
<gene>
    <name evidence="10" type="ORF">RZN69_06710</name>
</gene>
<dbReference type="InterPro" id="IPR005467">
    <property type="entry name" value="His_kinase_dom"/>
</dbReference>
<reference evidence="10 11" key="1">
    <citation type="submission" date="2023-10" db="EMBL/GenBank/DDBJ databases">
        <title>Rubellicoccus peritrichatus gen. nov., sp. nov., isolated from an algae of coral reef tank.</title>
        <authorList>
            <person name="Luo J."/>
        </authorList>
    </citation>
    <scope>NUCLEOTIDE SEQUENCE [LARGE SCALE GENOMIC DNA]</scope>
    <source>
        <strain evidence="10 11">CR14</strain>
    </source>
</reference>